<dbReference type="Proteomes" id="UP000034653">
    <property type="component" value="Unassembled WGS sequence"/>
</dbReference>
<name>A0A0G1MVI3_9BACT</name>
<dbReference type="Pfam" id="PF00416">
    <property type="entry name" value="Ribosomal_S13"/>
    <property type="match status" value="1"/>
</dbReference>
<dbReference type="FunFam" id="1.10.8.50:FF:000001">
    <property type="entry name" value="30S ribosomal protein S13"/>
    <property type="match status" value="1"/>
</dbReference>
<dbReference type="PANTHER" id="PTHR10871:SF1">
    <property type="entry name" value="SMALL RIBOSOMAL SUBUNIT PROTEIN US13M"/>
    <property type="match status" value="1"/>
</dbReference>
<dbReference type="GO" id="GO:0006412">
    <property type="term" value="P:translation"/>
    <property type="evidence" value="ECO:0007669"/>
    <property type="project" value="UniProtKB-UniRule"/>
</dbReference>
<dbReference type="InterPro" id="IPR027437">
    <property type="entry name" value="Rbsml_uS13_C"/>
</dbReference>
<dbReference type="PROSITE" id="PS50159">
    <property type="entry name" value="RIBOSOMAL_S13_2"/>
    <property type="match status" value="1"/>
</dbReference>
<organism evidence="8 9">
    <name type="scientific">Candidatus Woesebacteria bacterium GW2011_GWA1_45_8</name>
    <dbReference type="NCBI Taxonomy" id="1618559"/>
    <lineage>
        <taxon>Bacteria</taxon>
        <taxon>Candidatus Woeseibacteriota</taxon>
    </lineage>
</organism>
<keyword evidence="5" id="KW-0694">RNA-binding</keyword>
<evidence type="ECO:0000256" key="4">
    <source>
        <dbReference type="ARBA" id="ARBA00035166"/>
    </source>
</evidence>
<comment type="caution">
    <text evidence="8">The sequence shown here is derived from an EMBL/GenBank/DDBJ whole genome shotgun (WGS) entry which is preliminary data.</text>
</comment>
<comment type="subunit">
    <text evidence="5">Part of the 30S ribosomal subunit. Forms a loose heterodimer with protein S19. Forms two bridges to the 50S subunit in the 70S ribosome.</text>
</comment>
<evidence type="ECO:0000256" key="2">
    <source>
        <dbReference type="ARBA" id="ARBA00022980"/>
    </source>
</evidence>
<feature type="region of interest" description="Disordered" evidence="7">
    <location>
        <begin position="91"/>
        <end position="137"/>
    </location>
</feature>
<dbReference type="GO" id="GO:0005829">
    <property type="term" value="C:cytosol"/>
    <property type="evidence" value="ECO:0007669"/>
    <property type="project" value="TreeGrafter"/>
</dbReference>
<evidence type="ECO:0000256" key="7">
    <source>
        <dbReference type="SAM" id="MobiDB-lite"/>
    </source>
</evidence>
<accession>A0A0G1MVI3</accession>
<gene>
    <name evidence="5" type="primary">rpsM</name>
    <name evidence="8" type="ORF">UX19_C0002G0028</name>
</gene>
<comment type="function">
    <text evidence="5">Located at the top of the head of the 30S subunit, it contacts several helices of the 16S rRNA. In the 70S ribosome it contacts the 23S rRNA (bridge B1a) and protein L5 of the 50S subunit (bridge B1b), connecting the 2 subunits; these bridges are implicated in subunit movement. Contacts the tRNAs in the A and P-sites.</text>
</comment>
<keyword evidence="2 5" id="KW-0689">Ribosomal protein</keyword>
<dbReference type="EMBL" id="LCLG01000002">
    <property type="protein sequence ID" value="KKU12321.1"/>
    <property type="molecule type" value="Genomic_DNA"/>
</dbReference>
<dbReference type="PIRSF" id="PIRSF002134">
    <property type="entry name" value="Ribosomal_S13"/>
    <property type="match status" value="1"/>
</dbReference>
<evidence type="ECO:0000313" key="8">
    <source>
        <dbReference type="EMBL" id="KKU12321.1"/>
    </source>
</evidence>
<proteinExistence type="inferred from homology"/>
<dbReference type="InterPro" id="IPR010979">
    <property type="entry name" value="Ribosomal_uS13-like_H2TH"/>
</dbReference>
<dbReference type="GO" id="GO:0003735">
    <property type="term" value="F:structural constituent of ribosome"/>
    <property type="evidence" value="ECO:0007669"/>
    <property type="project" value="InterPro"/>
</dbReference>
<protein>
    <recommendedName>
        <fullName evidence="4 5">Small ribosomal subunit protein uS13</fullName>
    </recommendedName>
</protein>
<dbReference type="GO" id="GO:0019843">
    <property type="term" value="F:rRNA binding"/>
    <property type="evidence" value="ECO:0007669"/>
    <property type="project" value="UniProtKB-UniRule"/>
</dbReference>
<dbReference type="GO" id="GO:0015935">
    <property type="term" value="C:small ribosomal subunit"/>
    <property type="evidence" value="ECO:0007669"/>
    <property type="project" value="TreeGrafter"/>
</dbReference>
<evidence type="ECO:0000256" key="6">
    <source>
        <dbReference type="RuleBase" id="RU003830"/>
    </source>
</evidence>
<comment type="similarity">
    <text evidence="1 5 6">Belongs to the universal ribosomal protein uS13 family.</text>
</comment>
<sequence>MARIAGVELADSWRVSYALTRIRGLGWALAEKILDEAKIDKTKKLSALTPEEMARISSKLEGYRVEGELARQVKANISRLQAIGSYRGIRHQRNLPARGQRTRRNARTKRGKRKTVGAFKKEVLSKLTAGKPEEEKK</sequence>
<dbReference type="HAMAP" id="MF_01315">
    <property type="entry name" value="Ribosomal_uS13"/>
    <property type="match status" value="1"/>
</dbReference>
<evidence type="ECO:0000313" key="9">
    <source>
        <dbReference type="Proteomes" id="UP000034653"/>
    </source>
</evidence>
<dbReference type="InterPro" id="IPR001892">
    <property type="entry name" value="Ribosomal_uS13"/>
</dbReference>
<dbReference type="Gene3D" id="4.10.910.10">
    <property type="entry name" value="30s ribosomal protein s13, domain 2"/>
    <property type="match status" value="1"/>
</dbReference>
<dbReference type="AlphaFoldDB" id="A0A0G1MVI3"/>
<evidence type="ECO:0000256" key="5">
    <source>
        <dbReference type="HAMAP-Rule" id="MF_01315"/>
    </source>
</evidence>
<keyword evidence="3 5" id="KW-0687">Ribonucleoprotein</keyword>
<keyword evidence="5" id="KW-0820">tRNA-binding</keyword>
<dbReference type="Gene3D" id="1.10.8.50">
    <property type="match status" value="1"/>
</dbReference>
<feature type="compositionally biased region" description="Basic residues" evidence="7">
    <location>
        <begin position="100"/>
        <end position="115"/>
    </location>
</feature>
<dbReference type="SUPFAM" id="SSF46946">
    <property type="entry name" value="S13-like H2TH domain"/>
    <property type="match status" value="1"/>
</dbReference>
<dbReference type="PANTHER" id="PTHR10871">
    <property type="entry name" value="30S RIBOSOMAL PROTEIN S13/40S RIBOSOMAL PROTEIN S18"/>
    <property type="match status" value="1"/>
</dbReference>
<reference evidence="8 9" key="1">
    <citation type="journal article" date="2015" name="Nature">
        <title>rRNA introns, odd ribosomes, and small enigmatic genomes across a large radiation of phyla.</title>
        <authorList>
            <person name="Brown C.T."/>
            <person name="Hug L.A."/>
            <person name="Thomas B.C."/>
            <person name="Sharon I."/>
            <person name="Castelle C.J."/>
            <person name="Singh A."/>
            <person name="Wilkins M.J."/>
            <person name="Williams K.H."/>
            <person name="Banfield J.F."/>
        </authorList>
    </citation>
    <scope>NUCLEOTIDE SEQUENCE [LARGE SCALE GENOMIC DNA]</scope>
</reference>
<evidence type="ECO:0000256" key="1">
    <source>
        <dbReference type="ARBA" id="ARBA00008080"/>
    </source>
</evidence>
<dbReference type="GO" id="GO:0000049">
    <property type="term" value="F:tRNA binding"/>
    <property type="evidence" value="ECO:0007669"/>
    <property type="project" value="UniProtKB-UniRule"/>
</dbReference>
<evidence type="ECO:0000256" key="3">
    <source>
        <dbReference type="ARBA" id="ARBA00023274"/>
    </source>
</evidence>
<keyword evidence="5" id="KW-0699">rRNA-binding</keyword>